<keyword evidence="3" id="KW-1185">Reference proteome</keyword>
<reference evidence="2 3" key="1">
    <citation type="submission" date="2015-03" db="EMBL/GenBank/DDBJ databases">
        <title>Genome sequencing of Methylobacterium variabile DSM 16961.</title>
        <authorList>
            <person name="Chaudhry V."/>
            <person name="Patil P.B."/>
        </authorList>
    </citation>
    <scope>NUCLEOTIDE SEQUENCE [LARGE SCALE GENOMIC DNA]</scope>
    <source>
        <strain evidence="2 3">DSM 16961</strain>
    </source>
</reference>
<dbReference type="PATRIC" id="fig|298794.3.peg.4047"/>
<protein>
    <submittedName>
        <fullName evidence="2">Transporter</fullName>
    </submittedName>
</protein>
<dbReference type="Proteomes" id="UP000035955">
    <property type="component" value="Unassembled WGS sequence"/>
</dbReference>
<sequence length="228" mass="22952">MSAWAYTLIPALATVLGAAVAAVRQPGPAVTSAVQHLAAGVLFAAVAGEILPDLKHQQSPIAVIVGGALGVALMLLVKRLGEKAKGSTGLIATVGIDILIDGLVLGIGFAAGAKQGLLLTGALTLEVLFLGIAVASKLKQTSGSAGRVVGTVAGLALLLPMGALLGTPIGALPGPYLAGFFAFALVALLYLVTEELLVEAHAVPEQPWTTAMFFIGFLGMLVIEEIAT</sequence>
<organism evidence="2 3">
    <name type="scientific">Methylobacterium variabile</name>
    <dbReference type="NCBI Taxonomy" id="298794"/>
    <lineage>
        <taxon>Bacteria</taxon>
        <taxon>Pseudomonadati</taxon>
        <taxon>Pseudomonadota</taxon>
        <taxon>Alphaproteobacteria</taxon>
        <taxon>Hyphomicrobiales</taxon>
        <taxon>Methylobacteriaceae</taxon>
        <taxon>Methylobacterium</taxon>
    </lineage>
</organism>
<evidence type="ECO:0000313" key="3">
    <source>
        <dbReference type="Proteomes" id="UP000035955"/>
    </source>
</evidence>
<keyword evidence="1" id="KW-0812">Transmembrane</keyword>
<comment type="caution">
    <text evidence="2">The sequence shown here is derived from an EMBL/GenBank/DDBJ whole genome shotgun (WGS) entry which is preliminary data.</text>
</comment>
<dbReference type="RefSeq" id="WP_048447853.1">
    <property type="nucleotide sequence ID" value="NZ_LABY01000258.1"/>
</dbReference>
<feature type="transmembrane region" description="Helical" evidence="1">
    <location>
        <begin position="89"/>
        <end position="111"/>
    </location>
</feature>
<feature type="transmembrane region" description="Helical" evidence="1">
    <location>
        <begin position="59"/>
        <end position="77"/>
    </location>
</feature>
<proteinExistence type="predicted"/>
<evidence type="ECO:0000313" key="2">
    <source>
        <dbReference type="EMBL" id="KMO29378.1"/>
    </source>
</evidence>
<name>A0A0J6S7I6_9HYPH</name>
<feature type="transmembrane region" description="Helical" evidence="1">
    <location>
        <begin position="148"/>
        <end position="169"/>
    </location>
</feature>
<evidence type="ECO:0000256" key="1">
    <source>
        <dbReference type="SAM" id="Phobius"/>
    </source>
</evidence>
<keyword evidence="1" id="KW-0472">Membrane</keyword>
<dbReference type="AlphaFoldDB" id="A0A0J6S7I6"/>
<dbReference type="EMBL" id="LABY01000258">
    <property type="protein sequence ID" value="KMO29378.1"/>
    <property type="molecule type" value="Genomic_DNA"/>
</dbReference>
<gene>
    <name evidence="2" type="ORF">VQ02_29770</name>
</gene>
<accession>A0A0J6S7I6</accession>
<feature type="transmembrane region" description="Helical" evidence="1">
    <location>
        <begin position="117"/>
        <end position="136"/>
    </location>
</feature>
<feature type="transmembrane region" description="Helical" evidence="1">
    <location>
        <begin position="175"/>
        <end position="193"/>
    </location>
</feature>
<keyword evidence="1" id="KW-1133">Transmembrane helix</keyword>